<reference evidence="3 4" key="1">
    <citation type="submission" date="2020-08" db="EMBL/GenBank/DDBJ databases">
        <title>Sequencing the genomes of 1000 actinobacteria strains.</title>
        <authorList>
            <person name="Klenk H.-P."/>
        </authorList>
    </citation>
    <scope>NUCLEOTIDE SEQUENCE [LARGE SCALE GENOMIC DNA]</scope>
    <source>
        <strain evidence="3 4">DSM 45486</strain>
    </source>
</reference>
<evidence type="ECO:0000259" key="2">
    <source>
        <dbReference type="Pfam" id="PF00462"/>
    </source>
</evidence>
<evidence type="ECO:0000313" key="3">
    <source>
        <dbReference type="EMBL" id="MBB5803716.1"/>
    </source>
</evidence>
<dbReference type="RefSeq" id="WP_221483537.1">
    <property type="nucleotide sequence ID" value="NZ_JACHMO010000001.1"/>
</dbReference>
<keyword evidence="1" id="KW-1133">Transmembrane helix</keyword>
<dbReference type="CDD" id="cd02976">
    <property type="entry name" value="NrdH"/>
    <property type="match status" value="1"/>
</dbReference>
<protein>
    <submittedName>
        <fullName evidence="3">Glutaredoxin-like protein</fullName>
    </submittedName>
</protein>
<dbReference type="GO" id="GO:0009055">
    <property type="term" value="F:electron transfer activity"/>
    <property type="evidence" value="ECO:0007669"/>
    <property type="project" value="TreeGrafter"/>
</dbReference>
<evidence type="ECO:0000256" key="1">
    <source>
        <dbReference type="SAM" id="Phobius"/>
    </source>
</evidence>
<feature type="transmembrane region" description="Helical" evidence="1">
    <location>
        <begin position="186"/>
        <end position="204"/>
    </location>
</feature>
<proteinExistence type="predicted"/>
<dbReference type="Gene3D" id="3.40.30.10">
    <property type="entry name" value="Glutaredoxin"/>
    <property type="match status" value="1"/>
</dbReference>
<dbReference type="InterPro" id="IPR036249">
    <property type="entry name" value="Thioredoxin-like_sf"/>
</dbReference>
<organism evidence="3 4">
    <name type="scientific">Saccharothrix ecbatanensis</name>
    <dbReference type="NCBI Taxonomy" id="1105145"/>
    <lineage>
        <taxon>Bacteria</taxon>
        <taxon>Bacillati</taxon>
        <taxon>Actinomycetota</taxon>
        <taxon>Actinomycetes</taxon>
        <taxon>Pseudonocardiales</taxon>
        <taxon>Pseudonocardiaceae</taxon>
        <taxon>Saccharothrix</taxon>
    </lineage>
</organism>
<dbReference type="AlphaFoldDB" id="A0A7W9HKE8"/>
<dbReference type="PANTHER" id="PTHR34386:SF1">
    <property type="entry name" value="GLUTAREDOXIN-LIKE PROTEIN NRDH"/>
    <property type="match status" value="1"/>
</dbReference>
<feature type="domain" description="Glutaredoxin" evidence="2">
    <location>
        <begin position="8"/>
        <end position="64"/>
    </location>
</feature>
<keyword evidence="1" id="KW-0812">Transmembrane</keyword>
<dbReference type="GO" id="GO:0045454">
    <property type="term" value="P:cell redox homeostasis"/>
    <property type="evidence" value="ECO:0007669"/>
    <property type="project" value="TreeGrafter"/>
</dbReference>
<feature type="transmembrane region" description="Helical" evidence="1">
    <location>
        <begin position="152"/>
        <end position="174"/>
    </location>
</feature>
<dbReference type="Pfam" id="PF00462">
    <property type="entry name" value="Glutaredoxin"/>
    <property type="match status" value="1"/>
</dbReference>
<dbReference type="InterPro" id="IPR002109">
    <property type="entry name" value="Glutaredoxin"/>
</dbReference>
<dbReference type="InterPro" id="IPR051548">
    <property type="entry name" value="Grx-like_ET"/>
</dbReference>
<dbReference type="EMBL" id="JACHMO010000001">
    <property type="protein sequence ID" value="MBB5803716.1"/>
    <property type="molecule type" value="Genomic_DNA"/>
</dbReference>
<dbReference type="Proteomes" id="UP000552097">
    <property type="component" value="Unassembled WGS sequence"/>
</dbReference>
<comment type="caution">
    <text evidence="3">The sequence shown here is derived from an EMBL/GenBank/DDBJ whole genome shotgun (WGS) entry which is preliminary data.</text>
</comment>
<dbReference type="SUPFAM" id="SSF52833">
    <property type="entry name" value="Thioredoxin-like"/>
    <property type="match status" value="1"/>
</dbReference>
<keyword evidence="4" id="KW-1185">Reference proteome</keyword>
<name>A0A7W9HKE8_9PSEU</name>
<dbReference type="PANTHER" id="PTHR34386">
    <property type="entry name" value="GLUTAREDOXIN"/>
    <property type="match status" value="1"/>
</dbReference>
<evidence type="ECO:0000313" key="4">
    <source>
        <dbReference type="Proteomes" id="UP000552097"/>
    </source>
</evidence>
<accession>A0A7W9HKE8</accession>
<dbReference type="PROSITE" id="PS51354">
    <property type="entry name" value="GLUTAREDOXIN_2"/>
    <property type="match status" value="1"/>
</dbReference>
<sequence length="209" mass="21926">MTAHDTVVEFYWRPGCPYCLALRAPLRSSGLPLREINIWEDPEAAARVRSVADGNETVPTVFVGAHAMVNPGMDQVLAAVREHSPELPPIEPRTPRWQPVAASLGLALLWVLLVVLSPTTTFHVAPALAAAAAPVTRRWLTGAPVPSRPAATVAVTGLVITLATTAVLTWQGLIAGPDVPGGGAPVAETVLLAVAGAVLGWRLARRGAR</sequence>
<keyword evidence="1" id="KW-0472">Membrane</keyword>
<gene>
    <name evidence="3" type="ORF">F4560_003484</name>
</gene>